<evidence type="ECO:0000313" key="4">
    <source>
        <dbReference type="EMBL" id="KAJ4179309.1"/>
    </source>
</evidence>
<keyword evidence="5" id="KW-1185">Reference proteome</keyword>
<keyword evidence="3" id="KW-0560">Oxidoreductase</keyword>
<evidence type="ECO:0000256" key="3">
    <source>
        <dbReference type="ARBA" id="ARBA00023002"/>
    </source>
</evidence>
<dbReference type="PANTHER" id="PTHR43180">
    <property type="entry name" value="3-OXOACYL-(ACYL-CARRIER-PROTEIN) REDUCTASE (AFU_ORTHOLOGUE AFUA_6G11210)"/>
    <property type="match status" value="1"/>
</dbReference>
<dbReference type="OrthoDB" id="5371740at2759"/>
<dbReference type="EMBL" id="JAOQAV010000059">
    <property type="protein sequence ID" value="KAJ4179309.1"/>
    <property type="molecule type" value="Genomic_DNA"/>
</dbReference>
<protein>
    <recommendedName>
        <fullName evidence="6">Short-chain dehydrogenase/reductase ATR7</fullName>
    </recommendedName>
</protein>
<organism evidence="4 5">
    <name type="scientific">Fusarium falciforme</name>
    <dbReference type="NCBI Taxonomy" id="195108"/>
    <lineage>
        <taxon>Eukaryota</taxon>
        <taxon>Fungi</taxon>
        <taxon>Dikarya</taxon>
        <taxon>Ascomycota</taxon>
        <taxon>Pezizomycotina</taxon>
        <taxon>Sordariomycetes</taxon>
        <taxon>Hypocreomycetidae</taxon>
        <taxon>Hypocreales</taxon>
        <taxon>Nectriaceae</taxon>
        <taxon>Fusarium</taxon>
        <taxon>Fusarium solani species complex</taxon>
    </lineage>
</organism>
<dbReference type="SUPFAM" id="SSF51735">
    <property type="entry name" value="NAD(P)-binding Rossmann-fold domains"/>
    <property type="match status" value="1"/>
</dbReference>
<dbReference type="AlphaFoldDB" id="A0A9W8QUW7"/>
<name>A0A9W8QUW7_9HYPO</name>
<evidence type="ECO:0000256" key="1">
    <source>
        <dbReference type="ARBA" id="ARBA00006484"/>
    </source>
</evidence>
<dbReference type="Proteomes" id="UP001152087">
    <property type="component" value="Unassembled WGS sequence"/>
</dbReference>
<dbReference type="GO" id="GO:0016491">
    <property type="term" value="F:oxidoreductase activity"/>
    <property type="evidence" value="ECO:0007669"/>
    <property type="project" value="UniProtKB-KW"/>
</dbReference>
<dbReference type="InterPro" id="IPR002347">
    <property type="entry name" value="SDR_fam"/>
</dbReference>
<dbReference type="PRINTS" id="PR00081">
    <property type="entry name" value="GDHRDH"/>
</dbReference>
<keyword evidence="2" id="KW-0521">NADP</keyword>
<evidence type="ECO:0000256" key="2">
    <source>
        <dbReference type="ARBA" id="ARBA00022857"/>
    </source>
</evidence>
<accession>A0A9W8QUW7</accession>
<sequence length="319" mass="33522">MSSARRATNTDLGMFNAASFNSSILIASLNTMAEFIIEDKDLASLNGKVIIVTGGSSGIGLATVNLLLAEGASVVNADIQAPAEEPQGSYTFVKTNVAVWAEQVALFKKAKEVYGRIDHVFANAGVGPRADYLSTEVDENGDPKEPSHLLLDVSLNGVINSATLAIFHMRQQPEGGSIVITGSTTGLQRLRAVDYAAAKHAVLGIGRGLVPLLGAANLPIRVNTLAPSWADSSVLPGLKGLLEAIGVELMPASAVARGAALLMADESRNGNLIHVQLGKYKEIDEAVLLPAFESIKGPDYPSEDEVLRRLQELAASNKA</sequence>
<dbReference type="InterPro" id="IPR036291">
    <property type="entry name" value="NAD(P)-bd_dom_sf"/>
</dbReference>
<dbReference type="PANTHER" id="PTHR43180:SF10">
    <property type="entry name" value="NAD(P)-BINDING PROTEIN"/>
    <property type="match status" value="1"/>
</dbReference>
<proteinExistence type="inferred from homology"/>
<reference evidence="4" key="1">
    <citation type="submission" date="2022-09" db="EMBL/GenBank/DDBJ databases">
        <title>Fusarium specimens isolated from Avocado Roots.</title>
        <authorList>
            <person name="Stajich J."/>
            <person name="Roper C."/>
            <person name="Heimlech-Rivalta G."/>
        </authorList>
    </citation>
    <scope>NUCLEOTIDE SEQUENCE</scope>
    <source>
        <strain evidence="4">A02</strain>
    </source>
</reference>
<evidence type="ECO:0008006" key="6">
    <source>
        <dbReference type="Google" id="ProtNLM"/>
    </source>
</evidence>
<evidence type="ECO:0000313" key="5">
    <source>
        <dbReference type="Proteomes" id="UP001152087"/>
    </source>
</evidence>
<gene>
    <name evidence="4" type="ORF">NW755_012531</name>
</gene>
<dbReference type="Gene3D" id="3.40.50.720">
    <property type="entry name" value="NAD(P)-binding Rossmann-like Domain"/>
    <property type="match status" value="1"/>
</dbReference>
<comment type="similarity">
    <text evidence="1">Belongs to the short-chain dehydrogenases/reductases (SDR) family.</text>
</comment>
<dbReference type="Pfam" id="PF00106">
    <property type="entry name" value="adh_short"/>
    <property type="match status" value="1"/>
</dbReference>
<comment type="caution">
    <text evidence="4">The sequence shown here is derived from an EMBL/GenBank/DDBJ whole genome shotgun (WGS) entry which is preliminary data.</text>
</comment>